<evidence type="ECO:0000313" key="2">
    <source>
        <dbReference type="EMBL" id="GFD00032.1"/>
    </source>
</evidence>
<accession>A0A699SQ50</accession>
<sequence length="101" mass="10616">NSSNEVNAAGSIVPTVGQNSLNSTNTFSVAGPSNTAVSPTYGKSSFINASQLLDDPGMPELEDNTYSDDEDVVGAEADFNNLESSIPEEPKRVHQALKDLS</sequence>
<feature type="non-terminal residue" evidence="2">
    <location>
        <position position="1"/>
    </location>
</feature>
<proteinExistence type="predicted"/>
<gene>
    <name evidence="2" type="ORF">Tci_872001</name>
</gene>
<comment type="caution">
    <text evidence="2">The sequence shown here is derived from an EMBL/GenBank/DDBJ whole genome shotgun (WGS) entry which is preliminary data.</text>
</comment>
<dbReference type="EMBL" id="BKCJ011182283">
    <property type="protein sequence ID" value="GFD00032.1"/>
    <property type="molecule type" value="Genomic_DNA"/>
</dbReference>
<feature type="region of interest" description="Disordered" evidence="1">
    <location>
        <begin position="1"/>
        <end position="20"/>
    </location>
</feature>
<organism evidence="2">
    <name type="scientific">Tanacetum cinerariifolium</name>
    <name type="common">Dalmatian daisy</name>
    <name type="synonym">Chrysanthemum cinerariifolium</name>
    <dbReference type="NCBI Taxonomy" id="118510"/>
    <lineage>
        <taxon>Eukaryota</taxon>
        <taxon>Viridiplantae</taxon>
        <taxon>Streptophyta</taxon>
        <taxon>Embryophyta</taxon>
        <taxon>Tracheophyta</taxon>
        <taxon>Spermatophyta</taxon>
        <taxon>Magnoliopsida</taxon>
        <taxon>eudicotyledons</taxon>
        <taxon>Gunneridae</taxon>
        <taxon>Pentapetalae</taxon>
        <taxon>asterids</taxon>
        <taxon>campanulids</taxon>
        <taxon>Asterales</taxon>
        <taxon>Asteraceae</taxon>
        <taxon>Asteroideae</taxon>
        <taxon>Anthemideae</taxon>
        <taxon>Anthemidinae</taxon>
        <taxon>Tanacetum</taxon>
    </lineage>
</organism>
<evidence type="ECO:0000256" key="1">
    <source>
        <dbReference type="SAM" id="MobiDB-lite"/>
    </source>
</evidence>
<feature type="region of interest" description="Disordered" evidence="1">
    <location>
        <begin position="80"/>
        <end position="101"/>
    </location>
</feature>
<name>A0A699SQ50_TANCI</name>
<reference evidence="2" key="1">
    <citation type="journal article" date="2019" name="Sci. Rep.">
        <title>Draft genome of Tanacetum cinerariifolium, the natural source of mosquito coil.</title>
        <authorList>
            <person name="Yamashiro T."/>
            <person name="Shiraishi A."/>
            <person name="Satake H."/>
            <person name="Nakayama K."/>
        </authorList>
    </citation>
    <scope>NUCLEOTIDE SEQUENCE</scope>
</reference>
<dbReference type="AlphaFoldDB" id="A0A699SQ50"/>
<feature type="compositionally biased region" description="Basic and acidic residues" evidence="1">
    <location>
        <begin position="88"/>
        <end position="101"/>
    </location>
</feature>
<protein>
    <submittedName>
        <fullName evidence="2">Uncharacterized protein</fullName>
    </submittedName>
</protein>